<dbReference type="Proteomes" id="UP000198923">
    <property type="component" value="Unassembled WGS sequence"/>
</dbReference>
<evidence type="ECO:0000313" key="1">
    <source>
        <dbReference type="EMBL" id="SDG41366.1"/>
    </source>
</evidence>
<evidence type="ECO:0000313" key="2">
    <source>
        <dbReference type="Proteomes" id="UP000198923"/>
    </source>
</evidence>
<organism evidence="1 2">
    <name type="scientific">Sinosporangium album</name>
    <dbReference type="NCBI Taxonomy" id="504805"/>
    <lineage>
        <taxon>Bacteria</taxon>
        <taxon>Bacillati</taxon>
        <taxon>Actinomycetota</taxon>
        <taxon>Actinomycetes</taxon>
        <taxon>Streptosporangiales</taxon>
        <taxon>Streptosporangiaceae</taxon>
        <taxon>Sinosporangium</taxon>
    </lineage>
</organism>
<dbReference type="AlphaFoldDB" id="A0A1G7U1F4"/>
<protein>
    <submittedName>
        <fullName evidence="1">Uncharacterized protein</fullName>
    </submittedName>
</protein>
<gene>
    <name evidence="1" type="ORF">SAMN05421505_10452</name>
</gene>
<sequence>MIELAIAARIPLVRRNKPPGLSLEARIAELTALTVEPPGADHHQLVARASGVLNFAALIASDTGLPDLAADLCWRQHEIFTESDDLPADVAVMSLMPLVNIARLLIREGDGDAAYDTLHRLYRAAQQRGSAVIGEHEIDMASLIRDDETHRVICTELWTTLLIDGARALARSGRWTEAANAISTHRGVGNRLLDGRQIKIMSFVEQNLHEEAVRTIDASTLTDPWESTVANLLRIYCRPDRSKMALDELDRMVQAAKTLVNDPNPMTASFRVRAGLTALDLAANQHVPSAIDLCGAIIEVATADAYAARDVLDSEQRPQLTVDSVRKLTAVVSAAGLGQRFLKPGQLDALTKVVALADRRLRALIDKTSRSKARGG</sequence>
<dbReference type="RefSeq" id="WP_245690807.1">
    <property type="nucleotide sequence ID" value="NZ_FNCN01000004.1"/>
</dbReference>
<dbReference type="STRING" id="504805.SAMN05421505_10452"/>
<dbReference type="EMBL" id="FNCN01000004">
    <property type="protein sequence ID" value="SDG41366.1"/>
    <property type="molecule type" value="Genomic_DNA"/>
</dbReference>
<reference evidence="1 2" key="1">
    <citation type="submission" date="2016-10" db="EMBL/GenBank/DDBJ databases">
        <authorList>
            <person name="de Groot N.N."/>
        </authorList>
    </citation>
    <scope>NUCLEOTIDE SEQUENCE [LARGE SCALE GENOMIC DNA]</scope>
    <source>
        <strain evidence="1 2">CPCC 201354</strain>
    </source>
</reference>
<accession>A0A1G7U1F4</accession>
<name>A0A1G7U1F4_9ACTN</name>
<proteinExistence type="predicted"/>
<keyword evidence="2" id="KW-1185">Reference proteome</keyword>